<feature type="transmembrane region" description="Helical" evidence="9">
    <location>
        <begin position="945"/>
        <end position="963"/>
    </location>
</feature>
<comment type="subcellular location">
    <subcellularLocation>
        <location evidence="1">Cell inner membrane</location>
        <topology evidence="1">Multi-pass membrane protein</topology>
    </subcellularLocation>
</comment>
<keyword evidence="4" id="KW-0997">Cell inner membrane</keyword>
<dbReference type="PANTHER" id="PTHR32063">
    <property type="match status" value="1"/>
</dbReference>
<feature type="compositionally biased region" description="Basic and acidic residues" evidence="8">
    <location>
        <begin position="1113"/>
        <end position="1138"/>
    </location>
</feature>
<evidence type="ECO:0008006" key="12">
    <source>
        <dbReference type="Google" id="ProtNLM"/>
    </source>
</evidence>
<dbReference type="SUPFAM" id="SSF82866">
    <property type="entry name" value="Multidrug efflux transporter AcrB transmembrane domain"/>
    <property type="match status" value="2"/>
</dbReference>
<dbReference type="AlphaFoldDB" id="A0A6P2D290"/>
<evidence type="ECO:0000313" key="11">
    <source>
        <dbReference type="Proteomes" id="UP000464178"/>
    </source>
</evidence>
<feature type="region of interest" description="Disordered" evidence="8">
    <location>
        <begin position="1108"/>
        <end position="1151"/>
    </location>
</feature>
<dbReference type="RefSeq" id="WP_162668789.1">
    <property type="nucleotide sequence ID" value="NZ_LR593886.1"/>
</dbReference>
<dbReference type="SUPFAM" id="SSF82693">
    <property type="entry name" value="Multidrug efflux transporter AcrB pore domain, PN1, PN2, PC1 and PC2 subdomains"/>
    <property type="match status" value="4"/>
</dbReference>
<feature type="transmembrane region" description="Helical" evidence="9">
    <location>
        <begin position="461"/>
        <end position="483"/>
    </location>
</feature>
<sequence length="1151" mass="123927">MISHFFIDRPIFAAVLSIVITLAGAVAVFNFPVAQYPEVTPPTVVVTASYPGANALTVRDTVAAPIEEQVSGVEGMMYMSSQCTNDGTYTLTVTFKLGTNADMAQVLVQNRVSLAQPVIPTLVQREGITVKKQSPSTLMIVNLVSTNDRYRDLELSNYATIEIRDELGRLPGVAGVGYLGQRDYSMRAWLDPEKLAALNLTAADVVNAIGTQNIQVAAGQIGQQPVPKGQQFQLTINTRGRLIEPDEFADIIIKVGQGGPAGAQTSQMATSGATASGASSSSTSGSSTQANSTDQAGTAASPTGQSAAVVRLRDVVTPRREIIDETGRKQTVGGVELGAQQYDQSATLDGQPTVALTIYGLPGANALDTASGVYKKMEDLKKRFPEGMDYRIVYDTTPFVRQSVNEVFKTLRDAIILVAIVVLVFLQSWRAALIPLVAVPVAVIGTFAVMAAFKFSLNNLTLFGLVLAIGIVVDDAIVVVENVERWLEKGLEPREAARKAMDEVTGPVIAIALVLTAVFVPAAFITGVTGQFFRQFAVTIAVSTLISAFNSLTLSPALAALLLKPKDAPKDMPTRALDFVLGWFFKLFNKGFGLTTEWYAGGVKWLVRLSLIVLAVYGGLLFLTYREFTHTPTGFVPQQDKGYLLLNVQLPDSASVERTRRVMARIETIAKNMPGVDHTVGISGQSLILNANAPNLGSLYVMLKPFDQRTGDGQTADEIAASIEAQCRKEVRGANVSAFGAPPIEGLGTTGGFKIIIEDRGNLGLADLQRASDQIVADGNATPGLQGLFNSSRFDTPWVYLDIDRTKCAALGLSIDDVFNTLQYNLGSYYVNNFNEFGRNWQVNVQADPMFRDRVRGIGQLQLRNAQGNMVQLRTVMTVRDTSGPVMVQRYNMYAAAAITGNVSPGTSTGQAVPLMEGVASRALPQSMATDWTELTYLQNQAGNTAVYAFVLAVVFVFLVLAAQYESWKLPLAVILVVPMCLLFAVVGVNVGHQDISIFTQIGLIVLVGLACKNAILIVEFAKQRQEDGMSRQEAAVEASRQRLRPILMTSFAFILGVVPLVIAEGAGAEMRRSLGIAVFSGMLGVTLFGIFLTPVFFSTIQSIGWNSKPAPKHKESPYDSHAEGENEKHPAPSESERPQPQPPANTTKPE</sequence>
<accession>A0A6P2D290</accession>
<dbReference type="KEGG" id="gms:SOIL9_35100"/>
<feature type="compositionally biased region" description="Polar residues" evidence="8">
    <location>
        <begin position="294"/>
        <end position="306"/>
    </location>
</feature>
<dbReference type="PANTHER" id="PTHR32063:SF11">
    <property type="entry name" value="CATION OR DRUG EFFLUX SYSTEM PROTEIN"/>
    <property type="match status" value="1"/>
</dbReference>
<feature type="transmembrane region" description="Helical" evidence="9">
    <location>
        <begin position="970"/>
        <end position="992"/>
    </location>
</feature>
<dbReference type="InterPro" id="IPR027463">
    <property type="entry name" value="AcrB_DN_DC_subdom"/>
</dbReference>
<evidence type="ECO:0000256" key="4">
    <source>
        <dbReference type="ARBA" id="ARBA00022519"/>
    </source>
</evidence>
<dbReference type="GO" id="GO:0005886">
    <property type="term" value="C:plasma membrane"/>
    <property type="evidence" value="ECO:0007669"/>
    <property type="project" value="UniProtKB-SubCell"/>
</dbReference>
<dbReference type="Gene3D" id="1.20.1640.10">
    <property type="entry name" value="Multidrug efflux transporter AcrB transmembrane domain"/>
    <property type="match status" value="2"/>
</dbReference>
<reference evidence="10 11" key="1">
    <citation type="submission" date="2019-05" db="EMBL/GenBank/DDBJ databases">
        <authorList>
            <consortium name="Science for Life Laboratories"/>
        </authorList>
    </citation>
    <scope>NUCLEOTIDE SEQUENCE [LARGE SCALE GENOMIC DNA]</scope>
    <source>
        <strain evidence="10">Soil9</strain>
    </source>
</reference>
<evidence type="ECO:0000256" key="9">
    <source>
        <dbReference type="SAM" id="Phobius"/>
    </source>
</evidence>
<feature type="transmembrane region" description="Helical" evidence="9">
    <location>
        <begin position="998"/>
        <end position="1022"/>
    </location>
</feature>
<keyword evidence="7 9" id="KW-0472">Membrane</keyword>
<keyword evidence="11" id="KW-1185">Reference proteome</keyword>
<evidence type="ECO:0000256" key="8">
    <source>
        <dbReference type="SAM" id="MobiDB-lite"/>
    </source>
</evidence>
<dbReference type="SUPFAM" id="SSF82714">
    <property type="entry name" value="Multidrug efflux transporter AcrB TolC docking domain, DN and DC subdomains"/>
    <property type="match status" value="2"/>
</dbReference>
<dbReference type="FunFam" id="1.20.1640.10:FF:000001">
    <property type="entry name" value="Efflux pump membrane transporter"/>
    <property type="match status" value="1"/>
</dbReference>
<name>A0A6P2D290_9BACT</name>
<keyword evidence="2" id="KW-0813">Transport</keyword>
<keyword evidence="6 9" id="KW-1133">Transmembrane helix</keyword>
<dbReference type="PRINTS" id="PR00702">
    <property type="entry name" value="ACRIFLAVINRP"/>
</dbReference>
<dbReference type="EMBL" id="LR593886">
    <property type="protein sequence ID" value="VTR94204.1"/>
    <property type="molecule type" value="Genomic_DNA"/>
</dbReference>
<proteinExistence type="predicted"/>
<gene>
    <name evidence="10" type="ORF">SOIL9_35100</name>
</gene>
<feature type="region of interest" description="Disordered" evidence="8">
    <location>
        <begin position="260"/>
        <end position="311"/>
    </location>
</feature>
<dbReference type="FunFam" id="3.30.70.1430:FF:000001">
    <property type="entry name" value="Efflux pump membrane transporter"/>
    <property type="match status" value="1"/>
</dbReference>
<feature type="transmembrane region" description="Helical" evidence="9">
    <location>
        <begin position="1075"/>
        <end position="1098"/>
    </location>
</feature>
<feature type="transmembrane region" description="Helical" evidence="9">
    <location>
        <begin position="504"/>
        <end position="524"/>
    </location>
</feature>
<dbReference type="Proteomes" id="UP000464178">
    <property type="component" value="Chromosome"/>
</dbReference>
<dbReference type="InterPro" id="IPR001036">
    <property type="entry name" value="Acrflvin-R"/>
</dbReference>
<evidence type="ECO:0000256" key="5">
    <source>
        <dbReference type="ARBA" id="ARBA00022692"/>
    </source>
</evidence>
<feature type="transmembrane region" description="Helical" evidence="9">
    <location>
        <begin position="536"/>
        <end position="563"/>
    </location>
</feature>
<organism evidence="10 11">
    <name type="scientific">Gemmata massiliana</name>
    <dbReference type="NCBI Taxonomy" id="1210884"/>
    <lineage>
        <taxon>Bacteria</taxon>
        <taxon>Pseudomonadati</taxon>
        <taxon>Planctomycetota</taxon>
        <taxon>Planctomycetia</taxon>
        <taxon>Gemmatales</taxon>
        <taxon>Gemmataceae</taxon>
        <taxon>Gemmata</taxon>
    </lineage>
</organism>
<evidence type="ECO:0000256" key="3">
    <source>
        <dbReference type="ARBA" id="ARBA00022475"/>
    </source>
</evidence>
<evidence type="ECO:0000256" key="1">
    <source>
        <dbReference type="ARBA" id="ARBA00004429"/>
    </source>
</evidence>
<feature type="compositionally biased region" description="Low complexity" evidence="8">
    <location>
        <begin position="263"/>
        <end position="293"/>
    </location>
</feature>
<keyword evidence="5 9" id="KW-0812">Transmembrane</keyword>
<dbReference type="Gene3D" id="3.30.70.1430">
    <property type="entry name" value="Multidrug efflux transporter AcrB pore domain"/>
    <property type="match status" value="2"/>
</dbReference>
<feature type="transmembrane region" description="Helical" evidence="9">
    <location>
        <begin position="433"/>
        <end position="455"/>
    </location>
</feature>
<evidence type="ECO:0000256" key="7">
    <source>
        <dbReference type="ARBA" id="ARBA00023136"/>
    </source>
</evidence>
<dbReference type="GO" id="GO:0042910">
    <property type="term" value="F:xenobiotic transmembrane transporter activity"/>
    <property type="evidence" value="ECO:0007669"/>
    <property type="project" value="TreeGrafter"/>
</dbReference>
<dbReference type="Pfam" id="PF00873">
    <property type="entry name" value="ACR_tran"/>
    <property type="match status" value="2"/>
</dbReference>
<feature type="transmembrane region" description="Helical" evidence="9">
    <location>
        <begin position="605"/>
        <end position="625"/>
    </location>
</feature>
<evidence type="ECO:0000256" key="6">
    <source>
        <dbReference type="ARBA" id="ARBA00022989"/>
    </source>
</evidence>
<feature type="transmembrane region" description="Helical" evidence="9">
    <location>
        <begin position="1043"/>
        <end position="1063"/>
    </location>
</feature>
<keyword evidence="3" id="KW-1003">Cell membrane</keyword>
<dbReference type="Gene3D" id="3.30.2090.10">
    <property type="entry name" value="Multidrug efflux transporter AcrB TolC docking domain, DN and DC subdomains"/>
    <property type="match status" value="2"/>
</dbReference>
<evidence type="ECO:0000256" key="2">
    <source>
        <dbReference type="ARBA" id="ARBA00022448"/>
    </source>
</evidence>
<evidence type="ECO:0000313" key="10">
    <source>
        <dbReference type="EMBL" id="VTR94204.1"/>
    </source>
</evidence>
<protein>
    <recommendedName>
        <fullName evidence="12">SSD domain-containing protein</fullName>
    </recommendedName>
</protein>